<keyword evidence="2" id="KW-1185">Reference proteome</keyword>
<gene>
    <name evidence="1" type="ORF">AWL63_20485</name>
</gene>
<accession>A0A1B3ZEW8</accession>
<proteinExistence type="predicted"/>
<dbReference type="KEGG" id="span:AWL63_20485"/>
<dbReference type="AlphaFoldDB" id="A0A1B3ZEW8"/>
<dbReference type="Proteomes" id="UP000094256">
    <property type="component" value="Chromosome"/>
</dbReference>
<dbReference type="STRING" id="1560345.AWL63_20485"/>
<organism evidence="1 2">
    <name type="scientific">Sphingomonas panacis</name>
    <dbReference type="NCBI Taxonomy" id="1560345"/>
    <lineage>
        <taxon>Bacteria</taxon>
        <taxon>Pseudomonadati</taxon>
        <taxon>Pseudomonadota</taxon>
        <taxon>Alphaproteobacteria</taxon>
        <taxon>Sphingomonadales</taxon>
        <taxon>Sphingomonadaceae</taxon>
        <taxon>Sphingomonas</taxon>
    </lineage>
</organism>
<sequence>MIDRSDRTKGLARGFVIFEIKDKTVDVGAGIAGMQVRQSLINAALAAASEGDTVAPAAKPARQREADAFGCAEEEDALRLLGR</sequence>
<evidence type="ECO:0000313" key="2">
    <source>
        <dbReference type="Proteomes" id="UP000094256"/>
    </source>
</evidence>
<protein>
    <submittedName>
        <fullName evidence="1">Uncharacterized protein</fullName>
    </submittedName>
</protein>
<name>A0A1B3ZEW8_9SPHN</name>
<evidence type="ECO:0000313" key="1">
    <source>
        <dbReference type="EMBL" id="AOH85979.1"/>
    </source>
</evidence>
<reference evidence="1 2" key="1">
    <citation type="submission" date="2016-01" db="EMBL/GenBank/DDBJ databases">
        <title>Complete genome and mega plasmid sequence of Sphingomonas panacis DCY99 elicits systemic resistance in rice to Xanthomonas oryzae.</title>
        <authorList>
            <person name="Kim Y.J."/>
            <person name="Yang D.C."/>
            <person name="Sing P."/>
        </authorList>
    </citation>
    <scope>NUCLEOTIDE SEQUENCE [LARGE SCALE GENOMIC DNA]</scope>
    <source>
        <strain evidence="1 2">DCY99</strain>
    </source>
</reference>
<dbReference type="EMBL" id="CP014168">
    <property type="protein sequence ID" value="AOH85979.1"/>
    <property type="molecule type" value="Genomic_DNA"/>
</dbReference>